<name>A0ABS2M307_9ACTN</name>
<gene>
    <name evidence="1" type="ORF">JOD64_006056</name>
</gene>
<reference evidence="1 2" key="1">
    <citation type="submission" date="2021-01" db="EMBL/GenBank/DDBJ databases">
        <title>Sequencing the genomes of 1000 actinobacteria strains.</title>
        <authorList>
            <person name="Klenk H.-P."/>
        </authorList>
    </citation>
    <scope>NUCLEOTIDE SEQUENCE [LARGE SCALE GENOMIC DNA]</scope>
    <source>
        <strain evidence="1 2">DSM 100204</strain>
    </source>
</reference>
<proteinExistence type="predicted"/>
<dbReference type="Proteomes" id="UP000764837">
    <property type="component" value="Unassembled WGS sequence"/>
</dbReference>
<evidence type="ECO:0000313" key="2">
    <source>
        <dbReference type="Proteomes" id="UP000764837"/>
    </source>
</evidence>
<sequence>MAAAVKSGALRLSGDEDARRRLTDLLLAPFTPAPQPATPNRWP</sequence>
<comment type="caution">
    <text evidence="1">The sequence shown here is derived from an EMBL/GenBank/DDBJ whole genome shotgun (WGS) entry which is preliminary data.</text>
</comment>
<evidence type="ECO:0000313" key="1">
    <source>
        <dbReference type="EMBL" id="MBM7494834.1"/>
    </source>
</evidence>
<dbReference type="RefSeq" id="WP_275581608.1">
    <property type="nucleotide sequence ID" value="NZ_JAFBBP010000001.1"/>
</dbReference>
<dbReference type="EMBL" id="JAFBBP010000001">
    <property type="protein sequence ID" value="MBM7494834.1"/>
    <property type="molecule type" value="Genomic_DNA"/>
</dbReference>
<keyword evidence="2" id="KW-1185">Reference proteome</keyword>
<organism evidence="1 2">
    <name type="scientific">Micromonospora luteifusca</name>
    <dbReference type="NCBI Taxonomy" id="709860"/>
    <lineage>
        <taxon>Bacteria</taxon>
        <taxon>Bacillati</taxon>
        <taxon>Actinomycetota</taxon>
        <taxon>Actinomycetes</taxon>
        <taxon>Micromonosporales</taxon>
        <taxon>Micromonosporaceae</taxon>
        <taxon>Micromonospora</taxon>
    </lineage>
</organism>
<protein>
    <submittedName>
        <fullName evidence="1">Uncharacterized protein</fullName>
    </submittedName>
</protein>
<accession>A0ABS2M307</accession>